<organism evidence="5 6">
    <name type="scientific">Operophtera brumata</name>
    <name type="common">Winter moth</name>
    <name type="synonym">Phalaena brumata</name>
    <dbReference type="NCBI Taxonomy" id="104452"/>
    <lineage>
        <taxon>Eukaryota</taxon>
        <taxon>Metazoa</taxon>
        <taxon>Ecdysozoa</taxon>
        <taxon>Arthropoda</taxon>
        <taxon>Hexapoda</taxon>
        <taxon>Insecta</taxon>
        <taxon>Pterygota</taxon>
        <taxon>Neoptera</taxon>
        <taxon>Endopterygota</taxon>
        <taxon>Lepidoptera</taxon>
        <taxon>Glossata</taxon>
        <taxon>Ditrysia</taxon>
        <taxon>Geometroidea</taxon>
        <taxon>Geometridae</taxon>
        <taxon>Larentiinae</taxon>
        <taxon>Operophtera</taxon>
    </lineage>
</organism>
<dbReference type="SMART" id="SM00360">
    <property type="entry name" value="RRM"/>
    <property type="match status" value="1"/>
</dbReference>
<dbReference type="InterPro" id="IPR035979">
    <property type="entry name" value="RBD_domain_sf"/>
</dbReference>
<feature type="compositionally biased region" description="Basic residues" evidence="3">
    <location>
        <begin position="168"/>
        <end position="180"/>
    </location>
</feature>
<dbReference type="Gene3D" id="3.30.70.330">
    <property type="match status" value="1"/>
</dbReference>
<proteinExistence type="predicted"/>
<evidence type="ECO:0000313" key="5">
    <source>
        <dbReference type="EMBL" id="KOB70736.1"/>
    </source>
</evidence>
<dbReference type="Proteomes" id="UP000037510">
    <property type="component" value="Unassembled WGS sequence"/>
</dbReference>
<dbReference type="PANTHER" id="PTHR23295">
    <property type="entry name" value="NUCLEAR RECEPTOR COACTIVATOR 5-RELATED"/>
    <property type="match status" value="1"/>
</dbReference>
<keyword evidence="1 2" id="KW-0694">RNA-binding</keyword>
<dbReference type="Gene3D" id="3.40.50.800">
    <property type="entry name" value="Anticodon-binding domain"/>
    <property type="match status" value="1"/>
</dbReference>
<dbReference type="Pfam" id="PF00076">
    <property type="entry name" value="RRM_1"/>
    <property type="match status" value="1"/>
</dbReference>
<dbReference type="SUPFAM" id="SSF54928">
    <property type="entry name" value="RNA-binding domain, RBD"/>
    <property type="match status" value="1"/>
</dbReference>
<comment type="caution">
    <text evidence="5">The sequence shown here is derived from an EMBL/GenBank/DDBJ whole genome shotgun (WGS) entry which is preliminary data.</text>
</comment>
<accession>A0A0L7L5Z5</accession>
<dbReference type="PROSITE" id="PS50102">
    <property type="entry name" value="RRM"/>
    <property type="match status" value="1"/>
</dbReference>
<dbReference type="InterPro" id="IPR000504">
    <property type="entry name" value="RRM_dom"/>
</dbReference>
<evidence type="ECO:0000259" key="4">
    <source>
        <dbReference type="PROSITE" id="PS50102"/>
    </source>
</evidence>
<keyword evidence="6" id="KW-1185">Reference proteome</keyword>
<dbReference type="InterPro" id="IPR052600">
    <property type="entry name" value="Nuc_rcpt_coact/corep"/>
</dbReference>
<dbReference type="EMBL" id="JTDY01002785">
    <property type="protein sequence ID" value="KOB70736.1"/>
    <property type="molecule type" value="Genomic_DNA"/>
</dbReference>
<dbReference type="GO" id="GO:0003723">
    <property type="term" value="F:RNA binding"/>
    <property type="evidence" value="ECO:0007669"/>
    <property type="project" value="UniProtKB-UniRule"/>
</dbReference>
<dbReference type="AlphaFoldDB" id="A0A0L7L5Z5"/>
<feature type="region of interest" description="Disordered" evidence="3">
    <location>
        <begin position="116"/>
        <end position="213"/>
    </location>
</feature>
<keyword evidence="5" id="KW-0675">Receptor</keyword>
<sequence>MADNLPLDRSAMKDPSTSYLRIYVGGIPEQTTPDDMYEHFKPYGKIMGIAVNRLFGFVQFEEESSAQAAISKAAGSSFLGKTISVKTAQTNTAKRETEVVTIQSDLPPAVALLSDNLPAHNDDGDDQYDSFGNYIGDKSYGEDEYDEGYGWNDDGPGRNARGGPRGGRGMRGRGRGRGRGGFRERSPAGSRANNKDIEQEQTLFKGADWPERGGYDRFKQPEYPRALPVPERNDCEIIVVSKGLTEYAEYIEGRLKRLGIVVDLLFPMEDVAIGKVLGNIASRGCLYAILHRNMPLEDALQLLSRNFQEVQRGGSSGREAVCALLGQAADGRTLTVLQYDKVIQYLQVSNLQEVQRGGSSGREAVCALIGQAADGRTLTVLQYDKFIQYLQVSNLQEVQRGGSSGREAVCALLGQTADGRTLTVLQYDKVTQYLQVSNLQEVQRGGSSGREAVCALLGQAADGRTLTVLQYKVIQYLQVSNLQEVQRGGSSGREAVCALLGQAADGRKLTVLQYKVIQYLLVSNLQEVQRGGSSGREAVCALLGQAADGRKLTVLQYKVIQYLQERREQQVKLELGEPLTQNKAEADLQQRILTILNDKKLEPKPAPVPAPIQQTPVQNKQLLNDPTVKKALDAILMKFA</sequence>
<dbReference type="SUPFAM" id="SSF52954">
    <property type="entry name" value="Class II aaRS ABD-related"/>
    <property type="match status" value="1"/>
</dbReference>
<dbReference type="STRING" id="104452.A0A0L7L5Z5"/>
<protein>
    <submittedName>
        <fullName evidence="5">Nuclear receptor coactivator 5</fullName>
    </submittedName>
</protein>
<dbReference type="InterPro" id="IPR036621">
    <property type="entry name" value="Anticodon-bd_dom_sf"/>
</dbReference>
<name>A0A0L7L5Z5_OPEBR</name>
<gene>
    <name evidence="5" type="ORF">OBRU01_14262</name>
</gene>
<evidence type="ECO:0000256" key="1">
    <source>
        <dbReference type="ARBA" id="ARBA00022884"/>
    </source>
</evidence>
<dbReference type="InterPro" id="IPR012677">
    <property type="entry name" value="Nucleotide-bd_a/b_plait_sf"/>
</dbReference>
<evidence type="ECO:0000256" key="3">
    <source>
        <dbReference type="SAM" id="MobiDB-lite"/>
    </source>
</evidence>
<reference evidence="5 6" key="1">
    <citation type="journal article" date="2015" name="Genome Biol. Evol.">
        <title>The genome of winter moth (Operophtera brumata) provides a genomic perspective on sexual dimorphism and phenology.</title>
        <authorList>
            <person name="Derks M.F."/>
            <person name="Smit S."/>
            <person name="Salis L."/>
            <person name="Schijlen E."/>
            <person name="Bossers A."/>
            <person name="Mateman C."/>
            <person name="Pijl A.S."/>
            <person name="de Ridder D."/>
            <person name="Groenen M.A."/>
            <person name="Visser M.E."/>
            <person name="Megens H.J."/>
        </authorList>
    </citation>
    <scope>NUCLEOTIDE SEQUENCE [LARGE SCALE GENOMIC DNA]</scope>
    <source>
        <strain evidence="5">WM2013NL</strain>
        <tissue evidence="5">Head and thorax</tissue>
    </source>
</reference>
<dbReference type="PANTHER" id="PTHR23295:SF6">
    <property type="entry name" value="NEOSIN, ISOFORM A"/>
    <property type="match status" value="1"/>
</dbReference>
<evidence type="ECO:0000256" key="2">
    <source>
        <dbReference type="PROSITE-ProRule" id="PRU00176"/>
    </source>
</evidence>
<evidence type="ECO:0000313" key="6">
    <source>
        <dbReference type="Proteomes" id="UP000037510"/>
    </source>
</evidence>
<feature type="domain" description="RRM" evidence="4">
    <location>
        <begin position="20"/>
        <end position="90"/>
    </location>
</feature>